<evidence type="ECO:0000259" key="8">
    <source>
        <dbReference type="Pfam" id="PF25967"/>
    </source>
</evidence>
<dbReference type="PANTHER" id="PTHR30469:SF33">
    <property type="entry name" value="SLR1207 PROTEIN"/>
    <property type="match status" value="1"/>
</dbReference>
<evidence type="ECO:0000256" key="3">
    <source>
        <dbReference type="ARBA" id="ARBA00022448"/>
    </source>
</evidence>
<dbReference type="EMBL" id="JACHHZ010000003">
    <property type="protein sequence ID" value="MBB6094139.1"/>
    <property type="molecule type" value="Genomic_DNA"/>
</dbReference>
<dbReference type="Pfam" id="PF25917">
    <property type="entry name" value="BSH_RND"/>
    <property type="match status" value="1"/>
</dbReference>
<accession>A0A841HP74</accession>
<dbReference type="GO" id="GO:1990281">
    <property type="term" value="C:efflux pump complex"/>
    <property type="evidence" value="ECO:0007669"/>
    <property type="project" value="TreeGrafter"/>
</dbReference>
<protein>
    <submittedName>
        <fullName evidence="9">RND family efflux transporter MFP subunit</fullName>
    </submittedName>
</protein>
<dbReference type="InterPro" id="IPR058625">
    <property type="entry name" value="MdtA-like_BSH"/>
</dbReference>
<dbReference type="InterPro" id="IPR058792">
    <property type="entry name" value="Beta-barrel_RND_2"/>
</dbReference>
<proteinExistence type="inferred from homology"/>
<dbReference type="Pfam" id="PF25967">
    <property type="entry name" value="RND-MFP_C"/>
    <property type="match status" value="1"/>
</dbReference>
<keyword evidence="10" id="KW-1185">Reference proteome</keyword>
<evidence type="ECO:0000313" key="10">
    <source>
        <dbReference type="Proteomes" id="UP000588068"/>
    </source>
</evidence>
<dbReference type="Pfam" id="PF25954">
    <property type="entry name" value="Beta-barrel_RND_2"/>
    <property type="match status" value="1"/>
</dbReference>
<keyword evidence="3" id="KW-0813">Transport</keyword>
<evidence type="ECO:0000256" key="1">
    <source>
        <dbReference type="ARBA" id="ARBA00004196"/>
    </source>
</evidence>
<evidence type="ECO:0000256" key="5">
    <source>
        <dbReference type="SAM" id="Phobius"/>
    </source>
</evidence>
<feature type="domain" description="CusB-like beta-barrel" evidence="7">
    <location>
        <begin position="286"/>
        <end position="358"/>
    </location>
</feature>
<dbReference type="Proteomes" id="UP000588068">
    <property type="component" value="Unassembled WGS sequence"/>
</dbReference>
<evidence type="ECO:0000256" key="2">
    <source>
        <dbReference type="ARBA" id="ARBA00009477"/>
    </source>
</evidence>
<dbReference type="SUPFAM" id="SSF111369">
    <property type="entry name" value="HlyD-like secretion proteins"/>
    <property type="match status" value="1"/>
</dbReference>
<evidence type="ECO:0000259" key="7">
    <source>
        <dbReference type="Pfam" id="PF25954"/>
    </source>
</evidence>
<dbReference type="GO" id="GO:0015562">
    <property type="term" value="F:efflux transmembrane transporter activity"/>
    <property type="evidence" value="ECO:0007669"/>
    <property type="project" value="TreeGrafter"/>
</dbReference>
<evidence type="ECO:0000256" key="4">
    <source>
        <dbReference type="SAM" id="MobiDB-lite"/>
    </source>
</evidence>
<keyword evidence="5" id="KW-0472">Membrane</keyword>
<comment type="similarity">
    <text evidence="2">Belongs to the membrane fusion protein (MFP) (TC 8.A.1) family.</text>
</comment>
<evidence type="ECO:0000259" key="6">
    <source>
        <dbReference type="Pfam" id="PF25917"/>
    </source>
</evidence>
<keyword evidence="5" id="KW-0812">Transmembrane</keyword>
<dbReference type="Gene3D" id="2.40.420.20">
    <property type="match status" value="1"/>
</dbReference>
<feature type="domain" description="Multidrug resistance protein MdtA-like barrel-sandwich hybrid" evidence="6">
    <location>
        <begin position="139"/>
        <end position="279"/>
    </location>
</feature>
<reference evidence="9 10" key="1">
    <citation type="submission" date="2020-08" db="EMBL/GenBank/DDBJ databases">
        <title>Genomic Encyclopedia of Type Strains, Phase IV (KMG-IV): sequencing the most valuable type-strain genomes for metagenomic binning, comparative biology and taxonomic classification.</title>
        <authorList>
            <person name="Goeker M."/>
        </authorList>
    </citation>
    <scope>NUCLEOTIDE SEQUENCE [LARGE SCALE GENOMIC DNA]</scope>
    <source>
        <strain evidence="9 10">DSM 26723</strain>
    </source>
</reference>
<name>A0A841HP74_9GAMM</name>
<dbReference type="InterPro" id="IPR058627">
    <property type="entry name" value="MdtA-like_C"/>
</dbReference>
<dbReference type="NCBIfam" id="TIGR01730">
    <property type="entry name" value="RND_mfp"/>
    <property type="match status" value="1"/>
</dbReference>
<organism evidence="9 10">
    <name type="scientific">Povalibacter uvarum</name>
    <dbReference type="NCBI Taxonomy" id="732238"/>
    <lineage>
        <taxon>Bacteria</taxon>
        <taxon>Pseudomonadati</taxon>
        <taxon>Pseudomonadota</taxon>
        <taxon>Gammaproteobacteria</taxon>
        <taxon>Steroidobacterales</taxon>
        <taxon>Steroidobacteraceae</taxon>
        <taxon>Povalibacter</taxon>
    </lineage>
</organism>
<gene>
    <name evidence="9" type="ORF">HNQ60_003020</name>
</gene>
<dbReference type="Gene3D" id="1.10.287.470">
    <property type="entry name" value="Helix hairpin bin"/>
    <property type="match status" value="1"/>
</dbReference>
<sequence length="443" mass="46668">MKSNARQQAAVAESIESNDTDVSAERAGTGATVARLAPVQAAAEETSYESSRVAYNSGSQGTEKKPMKVWILLAAIAVLVAGWFFVRNQQAAPAPDAPGGAPAVVAGPLELAAVDVAVVQPRVLSRSLPLSGSMSPVVQATVKSKVSGEVEEVTVREGQDVRAGDVIARIDTRNMQAQYDRELAAVEKARADLSLAELNRDKNRTLLEQKYISQNTYEATESAYAASVASFKLAEAQARMIKISVDDAVIRAPFTGTIAKRLVQPGEKVSTDSSIVSIVDLRQMLLEAAVPAAEIPSVRVGQTAAFRVGGFGDREFVGNVQRINPVTVEGSRAITIYIAVANADRALKGGMFGQGELSLDSTEPSLSIPQMAARDEAGAAFVYTLESGKIVRKPVTLGPKIKGQEFVEVREGLAAGERVIVADIGDSKPGSEAFVRGEKGSGG</sequence>
<dbReference type="Gene3D" id="2.40.50.100">
    <property type="match status" value="1"/>
</dbReference>
<keyword evidence="5" id="KW-1133">Transmembrane helix</keyword>
<dbReference type="AlphaFoldDB" id="A0A841HP74"/>
<dbReference type="PANTHER" id="PTHR30469">
    <property type="entry name" value="MULTIDRUG RESISTANCE PROTEIN MDTA"/>
    <property type="match status" value="1"/>
</dbReference>
<feature type="transmembrane region" description="Helical" evidence="5">
    <location>
        <begin position="69"/>
        <end position="86"/>
    </location>
</feature>
<dbReference type="RefSeq" id="WP_184333135.1">
    <property type="nucleotide sequence ID" value="NZ_JACHHZ010000003.1"/>
</dbReference>
<feature type="region of interest" description="Disordered" evidence="4">
    <location>
        <begin position="1"/>
        <end position="29"/>
    </location>
</feature>
<dbReference type="InterPro" id="IPR006143">
    <property type="entry name" value="RND_pump_MFP"/>
</dbReference>
<comment type="caution">
    <text evidence="9">The sequence shown here is derived from an EMBL/GenBank/DDBJ whole genome shotgun (WGS) entry which is preliminary data.</text>
</comment>
<feature type="domain" description="Multidrug resistance protein MdtA-like C-terminal permuted SH3" evidence="8">
    <location>
        <begin position="368"/>
        <end position="424"/>
    </location>
</feature>
<evidence type="ECO:0000313" key="9">
    <source>
        <dbReference type="EMBL" id="MBB6094139.1"/>
    </source>
</evidence>
<dbReference type="Gene3D" id="2.40.30.170">
    <property type="match status" value="1"/>
</dbReference>
<comment type="subcellular location">
    <subcellularLocation>
        <location evidence="1">Cell envelope</location>
    </subcellularLocation>
</comment>